<name>A0A915IXM3_ROMCU</name>
<feature type="compositionally biased region" description="Basic and acidic residues" evidence="1">
    <location>
        <begin position="35"/>
        <end position="63"/>
    </location>
</feature>
<keyword evidence="2" id="KW-1185">Reference proteome</keyword>
<feature type="region of interest" description="Disordered" evidence="1">
    <location>
        <begin position="1"/>
        <end position="164"/>
    </location>
</feature>
<reference evidence="3" key="1">
    <citation type="submission" date="2022-11" db="UniProtKB">
        <authorList>
            <consortium name="WormBaseParasite"/>
        </authorList>
    </citation>
    <scope>IDENTIFICATION</scope>
</reference>
<dbReference type="Proteomes" id="UP000887565">
    <property type="component" value="Unplaced"/>
</dbReference>
<organism evidence="2 3">
    <name type="scientific">Romanomermis culicivorax</name>
    <name type="common">Nematode worm</name>
    <dbReference type="NCBI Taxonomy" id="13658"/>
    <lineage>
        <taxon>Eukaryota</taxon>
        <taxon>Metazoa</taxon>
        <taxon>Ecdysozoa</taxon>
        <taxon>Nematoda</taxon>
        <taxon>Enoplea</taxon>
        <taxon>Dorylaimia</taxon>
        <taxon>Mermithida</taxon>
        <taxon>Mermithoidea</taxon>
        <taxon>Mermithidae</taxon>
        <taxon>Romanomermis</taxon>
    </lineage>
</organism>
<evidence type="ECO:0000313" key="2">
    <source>
        <dbReference type="Proteomes" id="UP000887565"/>
    </source>
</evidence>
<sequence length="413" mass="46474">MQQQEEVKYRKAHKAHTTDEPHVKSMPPPSTSYTEHGKMPTERTMKGREQRAKQRAKSKEQKGAGHTSSSTKVTSQPKASPMKHRLPKSTMQMETDQTSMWPPQARLAHRSDSHQSQHDSYQYDHQHPHERDQSHHQDGDSRHSPDHDQPGTAPHHGTQSEQTCQVHSTGFYQQGHHHTFGHSWPNLTDYIGSLHLDAEVQRNLEALKNSPPKQEFKTPLPPALPMDAYNIAIGLINSWMAYPQYTPFLLLPNTNGIYCIFPKYHSETNHPVLMLHCHDLLSMLTFAPLVTLATYGSSIRPSNFGSTANPIARNQPLSPPPMGTYTLSTPHRADADCYSSPQHQSQIMIPTIPTAITIPPVMRTTTIITTTRIPHNQTIAIMATMDQSPIFFTALVATEIERCFTFTTTLGLT</sequence>
<evidence type="ECO:0000313" key="3">
    <source>
        <dbReference type="WBParaSite" id="nRc.2.0.1.t18512-RA"/>
    </source>
</evidence>
<feature type="compositionally biased region" description="Basic and acidic residues" evidence="1">
    <location>
        <begin position="109"/>
        <end position="149"/>
    </location>
</feature>
<feature type="compositionally biased region" description="Polar residues" evidence="1">
    <location>
        <begin position="89"/>
        <end position="101"/>
    </location>
</feature>
<accession>A0A915IXM3</accession>
<dbReference type="AlphaFoldDB" id="A0A915IXM3"/>
<dbReference type="WBParaSite" id="nRc.2.0.1.t18512-RA">
    <property type="protein sequence ID" value="nRc.2.0.1.t18512-RA"/>
    <property type="gene ID" value="nRc.2.0.1.g18512"/>
</dbReference>
<protein>
    <submittedName>
        <fullName evidence="3">Uncharacterized protein</fullName>
    </submittedName>
</protein>
<evidence type="ECO:0000256" key="1">
    <source>
        <dbReference type="SAM" id="MobiDB-lite"/>
    </source>
</evidence>
<feature type="compositionally biased region" description="Polar residues" evidence="1">
    <location>
        <begin position="66"/>
        <end position="78"/>
    </location>
</feature>
<proteinExistence type="predicted"/>